<accession>A0A2S5B549</accession>
<organism evidence="1 2">
    <name type="scientific">Rhodotorula taiwanensis</name>
    <dbReference type="NCBI Taxonomy" id="741276"/>
    <lineage>
        <taxon>Eukaryota</taxon>
        <taxon>Fungi</taxon>
        <taxon>Dikarya</taxon>
        <taxon>Basidiomycota</taxon>
        <taxon>Pucciniomycotina</taxon>
        <taxon>Microbotryomycetes</taxon>
        <taxon>Sporidiobolales</taxon>
        <taxon>Sporidiobolaceae</taxon>
        <taxon>Rhodotorula</taxon>
    </lineage>
</organism>
<name>A0A2S5B549_9BASI</name>
<comment type="caution">
    <text evidence="1">The sequence shown here is derived from an EMBL/GenBank/DDBJ whole genome shotgun (WGS) entry which is preliminary data.</text>
</comment>
<dbReference type="EMBL" id="PJQD01000069">
    <property type="protein sequence ID" value="POY71914.1"/>
    <property type="molecule type" value="Genomic_DNA"/>
</dbReference>
<dbReference type="OrthoDB" id="10666325at2759"/>
<proteinExistence type="predicted"/>
<evidence type="ECO:0008006" key="3">
    <source>
        <dbReference type="Google" id="ProtNLM"/>
    </source>
</evidence>
<reference evidence="1 2" key="1">
    <citation type="journal article" date="2018" name="Front. Microbiol.">
        <title>Prospects for Fungal Bioremediation of Acidic Radioactive Waste Sites: Characterization and Genome Sequence of Rhodotorula taiwanensis MD1149.</title>
        <authorList>
            <person name="Tkavc R."/>
            <person name="Matrosova V.Y."/>
            <person name="Grichenko O.E."/>
            <person name="Gostincar C."/>
            <person name="Volpe R.P."/>
            <person name="Klimenkova P."/>
            <person name="Gaidamakova E.K."/>
            <person name="Zhou C.E."/>
            <person name="Stewart B.J."/>
            <person name="Lyman M.G."/>
            <person name="Malfatti S.A."/>
            <person name="Rubinfeld B."/>
            <person name="Courtot M."/>
            <person name="Singh J."/>
            <person name="Dalgard C.L."/>
            <person name="Hamilton T."/>
            <person name="Frey K.G."/>
            <person name="Gunde-Cimerman N."/>
            <person name="Dugan L."/>
            <person name="Daly M.J."/>
        </authorList>
    </citation>
    <scope>NUCLEOTIDE SEQUENCE [LARGE SCALE GENOMIC DNA]</scope>
    <source>
        <strain evidence="1 2">MD1149</strain>
    </source>
</reference>
<keyword evidence="2" id="KW-1185">Reference proteome</keyword>
<protein>
    <recommendedName>
        <fullName evidence="3">F-box domain-containing protein</fullName>
    </recommendedName>
</protein>
<evidence type="ECO:0000313" key="1">
    <source>
        <dbReference type="EMBL" id="POY71914.1"/>
    </source>
</evidence>
<gene>
    <name evidence="1" type="ORF">BMF94_5050</name>
</gene>
<sequence>MPELETPAKAIEAPNDGSLASPRVTILSLPDELISEIFRQVHAMYMHKKRNMPPTSYLCINKRLTTLAQPIWLSVLCAPQDKTNAERFFLGLLCAHERLYFVRELEWTVSAGEAAYRKSLLGQLRNLDTLRLRQLDPQGLNVDWQLYAFVNRLTAVKSLILLAPNCRMSGWDRALARPKHLDFHVTDLLPGLFQQGYPSVCVHVDKDLSVPWLLLRPLQKLEIVFGATLTGVPHKFLNGLLVKKSSIDRCKKLARLCLTFCRPTDVLETWQSLRPFALDGALTLLELQLPLDFDLDALQLGIATLRHLTLSTERGRAAPLCIRGLVVGCLRLSRLTLIGFDWYEDATPDVPGSLPEEPSDYADCPNLHLCLCMLQDETDLLELRIRSSDEPDLTEYRWYRSDSDDQFSVAAFS</sequence>
<evidence type="ECO:0000313" key="2">
    <source>
        <dbReference type="Proteomes" id="UP000237144"/>
    </source>
</evidence>
<dbReference type="Proteomes" id="UP000237144">
    <property type="component" value="Unassembled WGS sequence"/>
</dbReference>
<dbReference type="AlphaFoldDB" id="A0A2S5B549"/>